<sequence>MKTCHHHCFNLSIPARRQNKYIFWPIDQSLFQRIEKTVTGTRLPLLHFMYAVLACYFTRITDANEIVIDIPVHNRKNARQKQTMGMFASVIPIGITLISPPPWRIWLKRWKANPNSQPWASLFYPPPDINSYRSISTPFRPIARSTIRHGPRLPLRNTVMTPPLMAWKWYWPKSGRNY</sequence>
<comment type="caution">
    <text evidence="2">The sequence shown here is derived from an EMBL/GenBank/DDBJ whole genome shotgun (WGS) entry which is preliminary data.</text>
</comment>
<dbReference type="GO" id="GO:0003824">
    <property type="term" value="F:catalytic activity"/>
    <property type="evidence" value="ECO:0007669"/>
    <property type="project" value="InterPro"/>
</dbReference>
<dbReference type="Gene3D" id="3.30.559.30">
    <property type="entry name" value="Nonribosomal peptide synthetase, condensation domain"/>
    <property type="match status" value="1"/>
</dbReference>
<accession>A0A2G0Q2X8</accession>
<evidence type="ECO:0000259" key="1">
    <source>
        <dbReference type="Pfam" id="PF00668"/>
    </source>
</evidence>
<dbReference type="SUPFAM" id="SSF52777">
    <property type="entry name" value="CoA-dependent acyltransferases"/>
    <property type="match status" value="1"/>
</dbReference>
<organism evidence="2 3">
    <name type="scientific">Xenorhabdus hominickii</name>
    <dbReference type="NCBI Taxonomy" id="351679"/>
    <lineage>
        <taxon>Bacteria</taxon>
        <taxon>Pseudomonadati</taxon>
        <taxon>Pseudomonadota</taxon>
        <taxon>Gammaproteobacteria</taxon>
        <taxon>Enterobacterales</taxon>
        <taxon>Morganellaceae</taxon>
        <taxon>Xenorhabdus</taxon>
    </lineage>
</organism>
<dbReference type="EMBL" id="NJAI01000006">
    <property type="protein sequence ID" value="PHM53583.1"/>
    <property type="molecule type" value="Genomic_DNA"/>
</dbReference>
<dbReference type="OrthoDB" id="6297021at2"/>
<dbReference type="InterPro" id="IPR001242">
    <property type="entry name" value="Condensation_dom"/>
</dbReference>
<dbReference type="Proteomes" id="UP000225433">
    <property type="component" value="Unassembled WGS sequence"/>
</dbReference>
<protein>
    <submittedName>
        <fullName evidence="2">Amino acid adenylation</fullName>
    </submittedName>
</protein>
<name>A0A2G0Q2X8_XENHO</name>
<gene>
    <name evidence="2" type="ORF">Xhom_03582</name>
</gene>
<dbReference type="AlphaFoldDB" id="A0A2G0Q2X8"/>
<reference evidence="2 3" key="1">
    <citation type="journal article" date="2017" name="Nat. Microbiol.">
        <title>Natural product diversity associated with the nematode symbionts Photorhabdus and Xenorhabdus.</title>
        <authorList>
            <person name="Tobias N.J."/>
            <person name="Wolff H."/>
            <person name="Djahanschiri B."/>
            <person name="Grundmann F."/>
            <person name="Kronenwerth M."/>
            <person name="Shi Y.M."/>
            <person name="Simonyi S."/>
            <person name="Grun P."/>
            <person name="Shapiro-Ilan D."/>
            <person name="Pidot S.J."/>
            <person name="Stinear T.P."/>
            <person name="Ebersberger I."/>
            <person name="Bode H.B."/>
        </authorList>
    </citation>
    <scope>NUCLEOTIDE SEQUENCE [LARGE SCALE GENOMIC DNA]</scope>
    <source>
        <strain evidence="2 3">DSM 17903</strain>
    </source>
</reference>
<evidence type="ECO:0000313" key="2">
    <source>
        <dbReference type="EMBL" id="PHM53583.1"/>
    </source>
</evidence>
<dbReference type="Pfam" id="PF00668">
    <property type="entry name" value="Condensation"/>
    <property type="match status" value="1"/>
</dbReference>
<proteinExistence type="predicted"/>
<feature type="domain" description="Condensation" evidence="1">
    <location>
        <begin position="26"/>
        <end position="96"/>
    </location>
</feature>
<evidence type="ECO:0000313" key="3">
    <source>
        <dbReference type="Proteomes" id="UP000225433"/>
    </source>
</evidence>